<comment type="caution">
    <text evidence="2">The sequence shown here is derived from an EMBL/GenBank/DDBJ whole genome shotgun (WGS) entry which is preliminary data.</text>
</comment>
<evidence type="ECO:0000313" key="2">
    <source>
        <dbReference type="EMBL" id="OGG51350.1"/>
    </source>
</evidence>
<organism evidence="2 3">
    <name type="scientific">Candidatus Kaiserbacteria bacterium RIFCSPHIGHO2_01_FULL_54_36b</name>
    <dbReference type="NCBI Taxonomy" id="1798483"/>
    <lineage>
        <taxon>Bacteria</taxon>
        <taxon>Candidatus Kaiseribacteriota</taxon>
    </lineage>
</organism>
<evidence type="ECO:0000259" key="1">
    <source>
        <dbReference type="Pfam" id="PF01272"/>
    </source>
</evidence>
<evidence type="ECO:0000313" key="3">
    <source>
        <dbReference type="Proteomes" id="UP000176445"/>
    </source>
</evidence>
<dbReference type="GO" id="GO:0032784">
    <property type="term" value="P:regulation of DNA-templated transcription elongation"/>
    <property type="evidence" value="ECO:0007669"/>
    <property type="project" value="InterPro"/>
</dbReference>
<dbReference type="InterPro" id="IPR036953">
    <property type="entry name" value="GreA/GreB_C_sf"/>
</dbReference>
<name>A0A1F6CQI5_9BACT</name>
<proteinExistence type="predicted"/>
<dbReference type="Pfam" id="PF01272">
    <property type="entry name" value="GreA_GreB"/>
    <property type="match status" value="1"/>
</dbReference>
<dbReference type="Gene3D" id="3.10.50.30">
    <property type="entry name" value="Transcription elongation factor, GreA/GreB, C-terminal domain"/>
    <property type="match status" value="1"/>
</dbReference>
<accession>A0A1F6CQI5</accession>
<reference evidence="2 3" key="1">
    <citation type="journal article" date="2016" name="Nat. Commun.">
        <title>Thousands of microbial genomes shed light on interconnected biogeochemical processes in an aquifer system.</title>
        <authorList>
            <person name="Anantharaman K."/>
            <person name="Brown C.T."/>
            <person name="Hug L.A."/>
            <person name="Sharon I."/>
            <person name="Castelle C.J."/>
            <person name="Probst A.J."/>
            <person name="Thomas B.C."/>
            <person name="Singh A."/>
            <person name="Wilkins M.J."/>
            <person name="Karaoz U."/>
            <person name="Brodie E.L."/>
            <person name="Williams K.H."/>
            <person name="Hubbard S.S."/>
            <person name="Banfield J.F."/>
        </authorList>
    </citation>
    <scope>NUCLEOTIDE SEQUENCE [LARGE SCALE GENOMIC DNA]</scope>
</reference>
<dbReference type="AlphaFoldDB" id="A0A1F6CQI5"/>
<protein>
    <recommendedName>
        <fullName evidence="1">Transcription elongation factor GreA/GreB C-terminal domain-containing protein</fullName>
    </recommendedName>
</protein>
<sequence>MPERIYVSEAGLEALKERLKKEGEELAAIRAEKAHAYTATGDTWHDNPYFNRLEQDEKRKAGDTAELESLIASAQVFVPNRNTTRVQLGSIVHMNRYYKVSGEEEEVVWEIVGYGETDAPKRQVAYNAPLARTLMGLHVGETAQSETPKGPAEYEVVALYASWDDVPLQFKAP</sequence>
<dbReference type="EMBL" id="MFKW01000030">
    <property type="protein sequence ID" value="OGG51350.1"/>
    <property type="molecule type" value="Genomic_DNA"/>
</dbReference>
<dbReference type="InterPro" id="IPR023459">
    <property type="entry name" value="Tscrpt_elong_fac_GreA/B_fam"/>
</dbReference>
<dbReference type="InterPro" id="IPR001437">
    <property type="entry name" value="Tscrpt_elong_fac_GreA/B_C"/>
</dbReference>
<dbReference type="PANTHER" id="PTHR30437:SF4">
    <property type="entry name" value="TRANSCRIPTION ELONGATION FACTOR GREA"/>
    <property type="match status" value="1"/>
</dbReference>
<feature type="domain" description="Transcription elongation factor GreA/GreB C-terminal" evidence="1">
    <location>
        <begin position="84"/>
        <end position="158"/>
    </location>
</feature>
<dbReference type="Proteomes" id="UP000176445">
    <property type="component" value="Unassembled WGS sequence"/>
</dbReference>
<dbReference type="GO" id="GO:0003677">
    <property type="term" value="F:DNA binding"/>
    <property type="evidence" value="ECO:0007669"/>
    <property type="project" value="InterPro"/>
</dbReference>
<gene>
    <name evidence="2" type="ORF">A2704_03760</name>
</gene>
<dbReference type="GO" id="GO:0006354">
    <property type="term" value="P:DNA-templated transcription elongation"/>
    <property type="evidence" value="ECO:0007669"/>
    <property type="project" value="TreeGrafter"/>
</dbReference>
<dbReference type="GO" id="GO:0070063">
    <property type="term" value="F:RNA polymerase binding"/>
    <property type="evidence" value="ECO:0007669"/>
    <property type="project" value="InterPro"/>
</dbReference>
<dbReference type="SUPFAM" id="SSF54534">
    <property type="entry name" value="FKBP-like"/>
    <property type="match status" value="1"/>
</dbReference>
<dbReference type="PANTHER" id="PTHR30437">
    <property type="entry name" value="TRANSCRIPTION ELONGATION FACTOR GREA"/>
    <property type="match status" value="1"/>
</dbReference>
<dbReference type="PIRSF" id="PIRSF006092">
    <property type="entry name" value="GreA_GreB"/>
    <property type="match status" value="1"/>
</dbReference>